<evidence type="ECO:0000313" key="1">
    <source>
        <dbReference type="EMBL" id="KII71244.1"/>
    </source>
</evidence>
<evidence type="ECO:0000313" key="2">
    <source>
        <dbReference type="Proteomes" id="UP000031668"/>
    </source>
</evidence>
<protein>
    <submittedName>
        <fullName evidence="1">Uncharacterized protein</fullName>
    </submittedName>
</protein>
<accession>A0A0C2J0C5</accession>
<sequence length="109" mass="12315">MRARLASPNWSDEPPWVLLGIRTAVKEDIGCSSAELVYGSCLRIAGEFVKNQYHTPNASAYLMILREKVNRLAQTPTSQHGSCRKHINPIELQKCRYVFVMHDSNKSAL</sequence>
<dbReference type="PANTHER" id="PTHR38681">
    <property type="entry name" value="RETROVIRUS-RELATED POL POLYPROTEIN FROM TRANSPOSON 412-LIKE PROTEIN-RELATED"/>
    <property type="match status" value="1"/>
</dbReference>
<reference evidence="1 2" key="1">
    <citation type="journal article" date="2014" name="Genome Biol. Evol.">
        <title>The genome of the myxosporean Thelohanellus kitauei shows adaptations to nutrient acquisition within its fish host.</title>
        <authorList>
            <person name="Yang Y."/>
            <person name="Xiong J."/>
            <person name="Zhou Z."/>
            <person name="Huo F."/>
            <person name="Miao W."/>
            <person name="Ran C."/>
            <person name="Liu Y."/>
            <person name="Zhang J."/>
            <person name="Feng J."/>
            <person name="Wang M."/>
            <person name="Wang M."/>
            <person name="Wang L."/>
            <person name="Yao B."/>
        </authorList>
    </citation>
    <scope>NUCLEOTIDE SEQUENCE [LARGE SCALE GENOMIC DNA]</scope>
    <source>
        <strain evidence="1">Wuqing</strain>
    </source>
</reference>
<dbReference type="EMBL" id="JWZT01001831">
    <property type="protein sequence ID" value="KII71244.1"/>
    <property type="molecule type" value="Genomic_DNA"/>
</dbReference>
<dbReference type="OMA" id="FIFREME"/>
<dbReference type="Proteomes" id="UP000031668">
    <property type="component" value="Unassembled WGS sequence"/>
</dbReference>
<comment type="caution">
    <text evidence="1">The sequence shown here is derived from an EMBL/GenBank/DDBJ whole genome shotgun (WGS) entry which is preliminary data.</text>
</comment>
<proteinExistence type="predicted"/>
<organism evidence="1 2">
    <name type="scientific">Thelohanellus kitauei</name>
    <name type="common">Myxosporean</name>
    <dbReference type="NCBI Taxonomy" id="669202"/>
    <lineage>
        <taxon>Eukaryota</taxon>
        <taxon>Metazoa</taxon>
        <taxon>Cnidaria</taxon>
        <taxon>Myxozoa</taxon>
        <taxon>Myxosporea</taxon>
        <taxon>Bivalvulida</taxon>
        <taxon>Platysporina</taxon>
        <taxon>Myxobolidae</taxon>
        <taxon>Thelohanellus</taxon>
    </lineage>
</organism>
<dbReference type="AlphaFoldDB" id="A0A0C2J0C5"/>
<keyword evidence="2" id="KW-1185">Reference proteome</keyword>
<dbReference type="OrthoDB" id="10056584at2759"/>
<gene>
    <name evidence="1" type="ORF">RF11_11764</name>
</gene>
<name>A0A0C2J0C5_THEKT</name>
<dbReference type="PANTHER" id="PTHR38681:SF1">
    <property type="entry name" value="RETROVIRUS-RELATED POL POLYPROTEIN FROM TRANSPOSON 412-LIKE PROTEIN"/>
    <property type="match status" value="1"/>
</dbReference>